<dbReference type="PROSITE" id="PS51257">
    <property type="entry name" value="PROKAR_LIPOPROTEIN"/>
    <property type="match status" value="1"/>
</dbReference>
<proteinExistence type="inferred from homology"/>
<dbReference type="PANTHER" id="PTHR30035:SF3">
    <property type="entry name" value="INTERMEMBRANE PHOSPHOLIPID TRANSPORT SYSTEM LIPOPROTEIN MLAA"/>
    <property type="match status" value="1"/>
</dbReference>
<keyword evidence="5" id="KW-1185">Reference proteome</keyword>
<evidence type="ECO:0000256" key="2">
    <source>
        <dbReference type="ARBA" id="ARBA00022729"/>
    </source>
</evidence>
<protein>
    <submittedName>
        <fullName evidence="4">VacJ family lipoprotein</fullName>
    </submittedName>
</protein>
<organism evidence="4 5">
    <name type="scientific">Sinimarinibacterium thermocellulolyticum</name>
    <dbReference type="NCBI Taxonomy" id="3170016"/>
    <lineage>
        <taxon>Bacteria</taxon>
        <taxon>Pseudomonadati</taxon>
        <taxon>Pseudomonadota</taxon>
        <taxon>Gammaproteobacteria</taxon>
        <taxon>Nevskiales</taxon>
        <taxon>Nevskiaceae</taxon>
        <taxon>Sinimarinibacterium</taxon>
    </lineage>
</organism>
<dbReference type="RefSeq" id="WP_352887290.1">
    <property type="nucleotide sequence ID" value="NZ_JBEPIJ010000002.1"/>
</dbReference>
<feature type="chain" id="PRO_5045059915" evidence="3">
    <location>
        <begin position="25"/>
        <end position="244"/>
    </location>
</feature>
<name>A0ABV2A6V0_9GAMM</name>
<dbReference type="PANTHER" id="PTHR30035">
    <property type="entry name" value="LIPOPROTEIN VACJ-RELATED"/>
    <property type="match status" value="1"/>
</dbReference>
<reference evidence="4 5" key="1">
    <citation type="submission" date="2024-06" db="EMBL/GenBank/DDBJ databases">
        <authorList>
            <person name="Li Z."/>
            <person name="Jiang Y."/>
        </authorList>
    </citation>
    <scope>NUCLEOTIDE SEQUENCE [LARGE SCALE GENOMIC DNA]</scope>
    <source>
        <strain evidence="4 5">HSW-8</strain>
    </source>
</reference>
<dbReference type="EMBL" id="JBEPIJ010000002">
    <property type="protein sequence ID" value="MES0872975.1"/>
    <property type="molecule type" value="Genomic_DNA"/>
</dbReference>
<evidence type="ECO:0000256" key="3">
    <source>
        <dbReference type="SAM" id="SignalP"/>
    </source>
</evidence>
<comment type="caution">
    <text evidence="4">The sequence shown here is derived from an EMBL/GenBank/DDBJ whole genome shotgun (WGS) entry which is preliminary data.</text>
</comment>
<dbReference type="PRINTS" id="PR01805">
    <property type="entry name" value="VACJLIPOPROT"/>
</dbReference>
<dbReference type="InterPro" id="IPR007428">
    <property type="entry name" value="MlaA"/>
</dbReference>
<feature type="signal peptide" evidence="3">
    <location>
        <begin position="1"/>
        <end position="24"/>
    </location>
</feature>
<dbReference type="Proteomes" id="UP001465331">
    <property type="component" value="Unassembled WGS sequence"/>
</dbReference>
<evidence type="ECO:0000313" key="4">
    <source>
        <dbReference type="EMBL" id="MES0872975.1"/>
    </source>
</evidence>
<accession>A0ABV2A6V0</accession>
<comment type="similarity">
    <text evidence="1">Belongs to the MlaA family.</text>
</comment>
<keyword evidence="4" id="KW-0449">Lipoprotein</keyword>
<gene>
    <name evidence="4" type="ORF">ABSH63_02965</name>
</gene>
<evidence type="ECO:0000313" key="5">
    <source>
        <dbReference type="Proteomes" id="UP001465331"/>
    </source>
</evidence>
<evidence type="ECO:0000256" key="1">
    <source>
        <dbReference type="ARBA" id="ARBA00010634"/>
    </source>
</evidence>
<dbReference type="Pfam" id="PF04333">
    <property type="entry name" value="MlaA"/>
    <property type="match status" value="1"/>
</dbReference>
<keyword evidence="2 3" id="KW-0732">Signal</keyword>
<sequence length="244" mass="27272">MKPSAVRALRWSFVCLGAALSACAHNSPYEPLDPLERINRPVYAFNMTADRYVLRPVAQGYAAVVPGVVRTGIDNFFDNLFYPTVIVNDLLQGKFVQAARDTGRFVLNSTYGLAGFLDPATLVGLSENDEDLGQTLGRWGVGEGWYLMLPLLGPTTNRDLVGRIGDNWTDPLQYVDSVTDWQRVGLAGIDIVDGRSRLLDFDDVLEQQFDPYVFVRTAYLQRRLNLVYDGEPPPELLEPELPED</sequence>